<dbReference type="SMART" id="SM00249">
    <property type="entry name" value="PHD"/>
    <property type="match status" value="2"/>
</dbReference>
<evidence type="ECO:0000259" key="6">
    <source>
        <dbReference type="PROSITE" id="PS50016"/>
    </source>
</evidence>
<feature type="compositionally biased region" description="Polar residues" evidence="5">
    <location>
        <begin position="175"/>
        <end position="185"/>
    </location>
</feature>
<dbReference type="Proteomes" id="UP001476247">
    <property type="component" value="Unassembled WGS sequence"/>
</dbReference>
<name>A0ABP9XQH4_9FUNG</name>
<accession>A0ABP9XQH4</accession>
<dbReference type="EMBL" id="BAABUJ010000007">
    <property type="protein sequence ID" value="GAA5797008.1"/>
    <property type="molecule type" value="Genomic_DNA"/>
</dbReference>
<keyword evidence="3" id="KW-0862">Zinc</keyword>
<evidence type="ECO:0000313" key="8">
    <source>
        <dbReference type="Proteomes" id="UP001476247"/>
    </source>
</evidence>
<dbReference type="InterPro" id="IPR019786">
    <property type="entry name" value="Zinc_finger_PHD-type_CS"/>
</dbReference>
<feature type="region of interest" description="Disordered" evidence="5">
    <location>
        <begin position="145"/>
        <end position="317"/>
    </location>
</feature>
<comment type="caution">
    <text evidence="7">The sequence shown here is derived from an EMBL/GenBank/DDBJ whole genome shotgun (WGS) entry which is preliminary data.</text>
</comment>
<dbReference type="InterPro" id="IPR019787">
    <property type="entry name" value="Znf_PHD-finger"/>
</dbReference>
<evidence type="ECO:0000256" key="2">
    <source>
        <dbReference type="ARBA" id="ARBA00022771"/>
    </source>
</evidence>
<dbReference type="PROSITE" id="PS01359">
    <property type="entry name" value="ZF_PHD_1"/>
    <property type="match status" value="1"/>
</dbReference>
<dbReference type="Pfam" id="PF13832">
    <property type="entry name" value="zf-HC5HC2H_2"/>
    <property type="match status" value="1"/>
</dbReference>
<keyword evidence="2 4" id="KW-0863">Zinc-finger</keyword>
<dbReference type="SUPFAM" id="SSF57903">
    <property type="entry name" value="FYVE/PHD zinc finger"/>
    <property type="match status" value="1"/>
</dbReference>
<feature type="compositionally biased region" description="Polar residues" evidence="5">
    <location>
        <begin position="695"/>
        <end position="718"/>
    </location>
</feature>
<keyword evidence="8" id="KW-1185">Reference proteome</keyword>
<evidence type="ECO:0000313" key="7">
    <source>
        <dbReference type="EMBL" id="GAA5797008.1"/>
    </source>
</evidence>
<evidence type="ECO:0000256" key="5">
    <source>
        <dbReference type="SAM" id="MobiDB-lite"/>
    </source>
</evidence>
<dbReference type="InterPro" id="IPR011011">
    <property type="entry name" value="Znf_FYVE_PHD"/>
</dbReference>
<evidence type="ECO:0000256" key="4">
    <source>
        <dbReference type="PROSITE-ProRule" id="PRU00146"/>
    </source>
</evidence>
<dbReference type="InterPro" id="IPR001965">
    <property type="entry name" value="Znf_PHD"/>
</dbReference>
<keyword evidence="1" id="KW-0479">Metal-binding</keyword>
<feature type="compositionally biased region" description="Basic and acidic residues" evidence="5">
    <location>
        <begin position="156"/>
        <end position="165"/>
    </location>
</feature>
<feature type="compositionally biased region" description="Low complexity" evidence="5">
    <location>
        <begin position="241"/>
        <end position="254"/>
    </location>
</feature>
<feature type="domain" description="PHD-type" evidence="6">
    <location>
        <begin position="357"/>
        <end position="411"/>
    </location>
</feature>
<reference evidence="7 8" key="1">
    <citation type="submission" date="2024-04" db="EMBL/GenBank/DDBJ databases">
        <title>genome sequences of Mucor flavus KT1a and Helicostylum pulchrum KT1b strains isolation_sourced from the surface of a dry-aged beef.</title>
        <authorList>
            <person name="Toyotome T."/>
            <person name="Hosono M."/>
            <person name="Torimaru M."/>
            <person name="Fukuda K."/>
            <person name="Mikami N."/>
        </authorList>
    </citation>
    <scope>NUCLEOTIDE SEQUENCE [LARGE SCALE GENOMIC DNA]</scope>
    <source>
        <strain evidence="7 8">KT1b</strain>
    </source>
</reference>
<dbReference type="Pfam" id="PF13831">
    <property type="entry name" value="PHD_2"/>
    <property type="match status" value="1"/>
</dbReference>
<dbReference type="PANTHER" id="PTHR13793:SF107">
    <property type="entry name" value="BROMODOMAIN-CONTAINING PROTEIN HOMOLOG"/>
    <property type="match status" value="1"/>
</dbReference>
<evidence type="ECO:0000256" key="3">
    <source>
        <dbReference type="ARBA" id="ARBA00022833"/>
    </source>
</evidence>
<organism evidence="7 8">
    <name type="scientific">Helicostylum pulchrum</name>
    <dbReference type="NCBI Taxonomy" id="562976"/>
    <lineage>
        <taxon>Eukaryota</taxon>
        <taxon>Fungi</taxon>
        <taxon>Fungi incertae sedis</taxon>
        <taxon>Mucoromycota</taxon>
        <taxon>Mucoromycotina</taxon>
        <taxon>Mucoromycetes</taxon>
        <taxon>Mucorales</taxon>
        <taxon>Mucorineae</taxon>
        <taxon>Mucoraceae</taxon>
        <taxon>Helicostylum</taxon>
    </lineage>
</organism>
<dbReference type="PROSITE" id="PS50016">
    <property type="entry name" value="ZF_PHD_2"/>
    <property type="match status" value="1"/>
</dbReference>
<dbReference type="InterPro" id="IPR013083">
    <property type="entry name" value="Znf_RING/FYVE/PHD"/>
</dbReference>
<gene>
    <name evidence="7" type="ORF">HPULCUR_002386</name>
</gene>
<feature type="compositionally biased region" description="Polar residues" evidence="5">
    <location>
        <begin position="201"/>
        <end position="211"/>
    </location>
</feature>
<evidence type="ECO:0000256" key="1">
    <source>
        <dbReference type="ARBA" id="ARBA00022723"/>
    </source>
</evidence>
<dbReference type="InterPro" id="IPR050701">
    <property type="entry name" value="Histone_Mod_Regulator"/>
</dbReference>
<proteinExistence type="predicted"/>
<dbReference type="Gene3D" id="3.30.40.10">
    <property type="entry name" value="Zinc/RING finger domain, C3HC4 (zinc finger)"/>
    <property type="match status" value="1"/>
</dbReference>
<protein>
    <recommendedName>
        <fullName evidence="6">PHD-type domain-containing protein</fullName>
    </recommendedName>
</protein>
<feature type="region of interest" description="Disordered" evidence="5">
    <location>
        <begin position="675"/>
        <end position="737"/>
    </location>
</feature>
<sequence>MQQTDHFEREYQYLILQSIPPLIRYQPPMPSRVGVIPSSIKRSPLIPAIHETTTLTHNLEPTNPTEENNMSVFSGPHFLPEKYSIKPIAAFRQSYFVPTYKDDTPSRYYATPHIQHYFRAALQDGSYFETYSDYSADDPVNFRHAYNLSQPSNSLDSHEKEKSTTHSESTTTKSNLDSNRYNHLNQPLHRPVYRNAYRPISTRSILLNRSDSTTRRPDPQPSTSTRFTYSSPSAFDSIPYETSRQESSLTESSSDFMPYEEPSLPPARKWHKPVSISSESTSEDDSDVSANITTNRNKGKQPESAGSTPKRKIAVHSPSPEIIKKRKISSDIPTKTEAIEELRQLGKFTKLWTQKDAEVCCVCFEDVTTQSNPLVYCDNALCEVIVHKNCYKIKSNIANSEHWYCDRCRPSNGVSVYRNVTCVLCPNVTGAFCKLSESFYGIEWVHMICAKNLTGPSGFTYQPKTHDYRMSIRNHIPIQRFLDACMYCTDPMFAQFGAKLKCRFCPQLFHVTCAGKNGYWCFNKDAVLACAEHAIVTSTKSSPRRLALAFEKWISKRDVHLLDQFNITHTGIQIETWKRAVKKSPFIPENDLMDQSFKLFFDRIKCHTVDHAKKKYMEFVDFLLNEFCRSYSSSYILKVNGLFLKKNFYHSPVYRYVPPKGAFSICEDTEPLKKKAEKSSGSEATPKLTLYANPPRSSFTVSTNNKKTSNDPKLTANSQQQQQQPTTASPKLKRSEEQPIVVPSPDLICFICGQHEFPKATWDSFAFTEDYVEHLKATSHQRKVGHTGTGNFWDPRVFIQCAECHLKVHCGCPNPPIKKYPQK</sequence>
<dbReference type="PANTHER" id="PTHR13793">
    <property type="entry name" value="PHD FINGER PROTEINS"/>
    <property type="match status" value="1"/>
</dbReference>
<feature type="compositionally biased region" description="Polar residues" evidence="5">
    <location>
        <begin position="221"/>
        <end position="234"/>
    </location>
</feature>